<organism evidence="2 3">
    <name type="scientific">Racocetra fulgida</name>
    <dbReference type="NCBI Taxonomy" id="60492"/>
    <lineage>
        <taxon>Eukaryota</taxon>
        <taxon>Fungi</taxon>
        <taxon>Fungi incertae sedis</taxon>
        <taxon>Mucoromycota</taxon>
        <taxon>Glomeromycotina</taxon>
        <taxon>Glomeromycetes</taxon>
        <taxon>Diversisporales</taxon>
        <taxon>Gigasporaceae</taxon>
        <taxon>Racocetra</taxon>
    </lineage>
</organism>
<feature type="compositionally biased region" description="Basic residues" evidence="1">
    <location>
        <begin position="78"/>
        <end position="88"/>
    </location>
</feature>
<gene>
    <name evidence="2" type="ORF">RFULGI_LOCUS8195</name>
</gene>
<protein>
    <submittedName>
        <fullName evidence="2">13195_t:CDS:1</fullName>
    </submittedName>
</protein>
<reference evidence="2" key="1">
    <citation type="submission" date="2021-06" db="EMBL/GenBank/DDBJ databases">
        <authorList>
            <person name="Kallberg Y."/>
            <person name="Tangrot J."/>
            <person name="Rosling A."/>
        </authorList>
    </citation>
    <scope>NUCLEOTIDE SEQUENCE</scope>
    <source>
        <strain evidence="2">IN212</strain>
    </source>
</reference>
<dbReference type="AlphaFoldDB" id="A0A9N9DQF1"/>
<evidence type="ECO:0000313" key="3">
    <source>
        <dbReference type="Proteomes" id="UP000789396"/>
    </source>
</evidence>
<feature type="region of interest" description="Disordered" evidence="1">
    <location>
        <begin position="61"/>
        <end position="119"/>
    </location>
</feature>
<comment type="caution">
    <text evidence="2">The sequence shown here is derived from an EMBL/GenBank/DDBJ whole genome shotgun (WGS) entry which is preliminary data.</text>
</comment>
<evidence type="ECO:0000313" key="2">
    <source>
        <dbReference type="EMBL" id="CAG8644228.1"/>
    </source>
</evidence>
<keyword evidence="3" id="KW-1185">Reference proteome</keyword>
<feature type="compositionally biased region" description="Polar residues" evidence="1">
    <location>
        <begin position="90"/>
        <end position="108"/>
    </location>
</feature>
<dbReference type="EMBL" id="CAJVPZ010012901">
    <property type="protein sequence ID" value="CAG8644228.1"/>
    <property type="molecule type" value="Genomic_DNA"/>
</dbReference>
<evidence type="ECO:0000256" key="1">
    <source>
        <dbReference type="SAM" id="MobiDB-lite"/>
    </source>
</evidence>
<accession>A0A9N9DQF1</accession>
<feature type="compositionally biased region" description="Basic and acidic residues" evidence="1">
    <location>
        <begin position="65"/>
        <end position="77"/>
    </location>
</feature>
<sequence>FKTQLERLKAENERLQQFQQPGIIQSFNNVNISKKNTFQTANSLTNTNKLSYKYHKKVVISSHSSDSESDYHNEQLSKKRKSHKKNYKKTISSNNPSSSETDELSSQQDQKKCKHKKST</sequence>
<feature type="non-terminal residue" evidence="2">
    <location>
        <position position="1"/>
    </location>
</feature>
<dbReference type="Proteomes" id="UP000789396">
    <property type="component" value="Unassembled WGS sequence"/>
</dbReference>
<name>A0A9N9DQF1_9GLOM</name>
<proteinExistence type="predicted"/>